<comment type="cofactor">
    <cofactor evidence="1">
        <name>Mg(2+)</name>
        <dbReference type="ChEBI" id="CHEBI:18420"/>
    </cofactor>
</comment>
<dbReference type="PANTHER" id="PTHR45138:SF9">
    <property type="entry name" value="DIGUANYLATE CYCLASE DGCM-RELATED"/>
    <property type="match status" value="1"/>
</dbReference>
<evidence type="ECO:0000313" key="7">
    <source>
        <dbReference type="Proteomes" id="UP001156690"/>
    </source>
</evidence>
<dbReference type="SUPFAM" id="SSF55073">
    <property type="entry name" value="Nucleotide cyclase"/>
    <property type="match status" value="1"/>
</dbReference>
<dbReference type="Gene3D" id="3.40.190.10">
    <property type="entry name" value="Periplasmic binding protein-like II"/>
    <property type="match status" value="2"/>
</dbReference>
<proteinExistence type="predicted"/>
<keyword evidence="4" id="KW-1133">Transmembrane helix</keyword>
<evidence type="ECO:0000256" key="2">
    <source>
        <dbReference type="ARBA" id="ARBA00012528"/>
    </source>
</evidence>
<dbReference type="Gene3D" id="3.30.70.270">
    <property type="match status" value="1"/>
</dbReference>
<comment type="catalytic activity">
    <reaction evidence="3">
        <text>2 GTP = 3',3'-c-di-GMP + 2 diphosphate</text>
        <dbReference type="Rhea" id="RHEA:24898"/>
        <dbReference type="ChEBI" id="CHEBI:33019"/>
        <dbReference type="ChEBI" id="CHEBI:37565"/>
        <dbReference type="ChEBI" id="CHEBI:58805"/>
        <dbReference type="EC" id="2.7.7.65"/>
    </reaction>
</comment>
<dbReference type="RefSeq" id="WP_126607648.1">
    <property type="nucleotide sequence ID" value="NZ_AP025145.1"/>
</dbReference>
<feature type="domain" description="GGDEF" evidence="5">
    <location>
        <begin position="402"/>
        <end position="535"/>
    </location>
</feature>
<gene>
    <name evidence="6" type="ORF">GCM10007932_55370</name>
</gene>
<name>A0AAV5P0T4_9VIBR</name>
<dbReference type="InterPro" id="IPR029787">
    <property type="entry name" value="Nucleotide_cyclase"/>
</dbReference>
<dbReference type="PROSITE" id="PS50887">
    <property type="entry name" value="GGDEF"/>
    <property type="match status" value="1"/>
</dbReference>
<reference evidence="7" key="1">
    <citation type="journal article" date="2019" name="Int. J. Syst. Evol. Microbiol.">
        <title>The Global Catalogue of Microorganisms (GCM) 10K type strain sequencing project: providing services to taxonomists for standard genome sequencing and annotation.</title>
        <authorList>
            <consortium name="The Broad Institute Genomics Platform"/>
            <consortium name="The Broad Institute Genome Sequencing Center for Infectious Disease"/>
            <person name="Wu L."/>
            <person name="Ma J."/>
        </authorList>
    </citation>
    <scope>NUCLEOTIDE SEQUENCE [LARGE SCALE GENOMIC DNA]</scope>
    <source>
        <strain evidence="7">NBRC 15640</strain>
    </source>
</reference>
<keyword evidence="4" id="KW-0812">Transmembrane</keyword>
<dbReference type="Proteomes" id="UP001156690">
    <property type="component" value="Unassembled WGS sequence"/>
</dbReference>
<comment type="caution">
    <text evidence="6">The sequence shown here is derived from an EMBL/GenBank/DDBJ whole genome shotgun (WGS) entry which is preliminary data.</text>
</comment>
<dbReference type="NCBIfam" id="TIGR00254">
    <property type="entry name" value="GGDEF"/>
    <property type="match status" value="1"/>
</dbReference>
<organism evidence="6 7">
    <name type="scientific">Vibrio penaeicida</name>
    <dbReference type="NCBI Taxonomy" id="104609"/>
    <lineage>
        <taxon>Bacteria</taxon>
        <taxon>Pseudomonadati</taxon>
        <taxon>Pseudomonadota</taxon>
        <taxon>Gammaproteobacteria</taxon>
        <taxon>Vibrionales</taxon>
        <taxon>Vibrionaceae</taxon>
        <taxon>Vibrio</taxon>
    </lineage>
</organism>
<dbReference type="InterPro" id="IPR043128">
    <property type="entry name" value="Rev_trsase/Diguanyl_cyclase"/>
</dbReference>
<dbReference type="Pfam" id="PF00990">
    <property type="entry name" value="GGDEF"/>
    <property type="match status" value="1"/>
</dbReference>
<dbReference type="PANTHER" id="PTHR45138">
    <property type="entry name" value="REGULATORY COMPONENTS OF SENSORY TRANSDUCTION SYSTEM"/>
    <property type="match status" value="1"/>
</dbReference>
<dbReference type="Pfam" id="PF09084">
    <property type="entry name" value="NMT1"/>
    <property type="match status" value="1"/>
</dbReference>
<evidence type="ECO:0000313" key="6">
    <source>
        <dbReference type="EMBL" id="GLQ76174.1"/>
    </source>
</evidence>
<evidence type="ECO:0000256" key="4">
    <source>
        <dbReference type="SAM" id="Phobius"/>
    </source>
</evidence>
<evidence type="ECO:0000256" key="1">
    <source>
        <dbReference type="ARBA" id="ARBA00001946"/>
    </source>
</evidence>
<dbReference type="AlphaFoldDB" id="A0AAV5P0T4"/>
<keyword evidence="4" id="KW-0472">Membrane</keyword>
<dbReference type="CDD" id="cd01949">
    <property type="entry name" value="GGDEF"/>
    <property type="match status" value="1"/>
</dbReference>
<dbReference type="SUPFAM" id="SSF53850">
    <property type="entry name" value="Periplasmic binding protein-like II"/>
    <property type="match status" value="1"/>
</dbReference>
<dbReference type="InterPro" id="IPR050469">
    <property type="entry name" value="Diguanylate_Cyclase"/>
</dbReference>
<dbReference type="EMBL" id="BSNX01000075">
    <property type="protein sequence ID" value="GLQ76174.1"/>
    <property type="molecule type" value="Genomic_DNA"/>
</dbReference>
<dbReference type="InterPro" id="IPR000160">
    <property type="entry name" value="GGDEF_dom"/>
</dbReference>
<dbReference type="GO" id="GO:0052621">
    <property type="term" value="F:diguanylate cyclase activity"/>
    <property type="evidence" value="ECO:0007669"/>
    <property type="project" value="UniProtKB-EC"/>
</dbReference>
<dbReference type="SMART" id="SM00267">
    <property type="entry name" value="GGDEF"/>
    <property type="match status" value="1"/>
</dbReference>
<dbReference type="FunFam" id="3.30.70.270:FF:000001">
    <property type="entry name" value="Diguanylate cyclase domain protein"/>
    <property type="match status" value="1"/>
</dbReference>
<evidence type="ECO:0000259" key="5">
    <source>
        <dbReference type="PROSITE" id="PS50887"/>
    </source>
</evidence>
<protein>
    <recommendedName>
        <fullName evidence="2">diguanylate cyclase</fullName>
        <ecNumber evidence="2">2.7.7.65</ecNumber>
    </recommendedName>
</protein>
<feature type="transmembrane region" description="Helical" evidence="4">
    <location>
        <begin position="330"/>
        <end position="351"/>
    </location>
</feature>
<sequence>MSRTTYHFFAYLTAAVCSLSSKEIAASPQTINVGLRWVHQFQFAGYYAAIDQGYYAEKGLHINLVEGSPTLNVTEEVLSGTLDFGVGNGELVLQRLKGKPLVAIAATFQYSPSVLLTLESSGIRTPKDLEGKRIMTLNGQMYPSYLSMLTSVGTDVSTIRIQKSSFDVQDLIDGKVDAFNAYLPNEPYLLKKQNIRFNILNPGAYGVDFYSDFIFTRDSLIQQNPQLVDQFREATLRGWRYALDNPEEIIQIIQSKYNNEKTLDELRYEALAISNLVRSDLVDIGYINESRIEKMAAILIQENLVDDLYHLDGLVYHAEKEQIADAQKKVFWLSLVLISLTGVCTILMLLMRRLKQEMASRKKVEEQLRHLASVDPLTSLYNRRMFASLMEKATNIARRTQIPYSLVILDIDLFKAINDQHGHNTGDKVIVGVADTIKNVARSCDVCARFGGEEFIILLPDTDLRGATSFASRLRERVNHQPFYSEEDHAFKVTCSFGVVEWNLTMSLDELISRADDALYDAKRSGRDKICTFHNSTKETLKPIEA</sequence>
<evidence type="ECO:0000256" key="3">
    <source>
        <dbReference type="ARBA" id="ARBA00034247"/>
    </source>
</evidence>
<keyword evidence="7" id="KW-1185">Reference proteome</keyword>
<dbReference type="InterPro" id="IPR015168">
    <property type="entry name" value="SsuA/THI5"/>
</dbReference>
<accession>A0AAV5P0T4</accession>
<dbReference type="EC" id="2.7.7.65" evidence="2"/>